<dbReference type="EMBL" id="BJML01000003">
    <property type="protein sequence ID" value="GEB45545.1"/>
    <property type="molecule type" value="Genomic_DNA"/>
</dbReference>
<accession>A0A4Y3QK39</accession>
<dbReference type="Proteomes" id="UP000319525">
    <property type="component" value="Unassembled WGS sequence"/>
</dbReference>
<organism evidence="2 3">
    <name type="scientific">Microbacterium testaceum</name>
    <name type="common">Aureobacterium testaceum</name>
    <name type="synonym">Brevibacterium testaceum</name>
    <dbReference type="NCBI Taxonomy" id="2033"/>
    <lineage>
        <taxon>Bacteria</taxon>
        <taxon>Bacillati</taxon>
        <taxon>Actinomycetota</taxon>
        <taxon>Actinomycetes</taxon>
        <taxon>Micrococcales</taxon>
        <taxon>Microbacteriaceae</taxon>
        <taxon>Microbacterium</taxon>
    </lineage>
</organism>
<evidence type="ECO:0000256" key="1">
    <source>
        <dbReference type="SAM" id="MobiDB-lite"/>
    </source>
</evidence>
<reference evidence="2 3" key="1">
    <citation type="submission" date="2019-06" db="EMBL/GenBank/DDBJ databases">
        <title>Whole genome shotgun sequence of Microbacterium testaceum NBRC 12675.</title>
        <authorList>
            <person name="Hosoyama A."/>
            <person name="Uohara A."/>
            <person name="Ohji S."/>
            <person name="Ichikawa N."/>
        </authorList>
    </citation>
    <scope>NUCLEOTIDE SEQUENCE [LARGE SCALE GENOMIC DNA]</scope>
    <source>
        <strain evidence="2 3">NBRC 12675</strain>
    </source>
</reference>
<gene>
    <name evidence="2" type="ORF">MTE01_14900</name>
</gene>
<protein>
    <submittedName>
        <fullName evidence="2">Uncharacterized protein</fullName>
    </submittedName>
</protein>
<dbReference type="AlphaFoldDB" id="A0A4Y3QK39"/>
<evidence type="ECO:0000313" key="3">
    <source>
        <dbReference type="Proteomes" id="UP000319525"/>
    </source>
</evidence>
<comment type="caution">
    <text evidence="2">The sequence shown here is derived from an EMBL/GenBank/DDBJ whole genome shotgun (WGS) entry which is preliminary data.</text>
</comment>
<evidence type="ECO:0000313" key="2">
    <source>
        <dbReference type="EMBL" id="GEB45545.1"/>
    </source>
</evidence>
<name>A0A4Y3QK39_MICTE</name>
<sequence length="107" mass="11411">MRGSRGLGERDVGLVPQGEALLQRQLGFVDESRVDRRHTLEAFGGTIGREALPPVEIVREGQGFRGRMRHSSTLDRATDSGNGAGDESAIDPAGKEPQRSAPTEASA</sequence>
<proteinExistence type="predicted"/>
<feature type="region of interest" description="Disordered" evidence="1">
    <location>
        <begin position="61"/>
        <end position="107"/>
    </location>
</feature>